<feature type="transmembrane region" description="Helical" evidence="9">
    <location>
        <begin position="319"/>
        <end position="345"/>
    </location>
</feature>
<feature type="transmembrane region" description="Helical" evidence="9">
    <location>
        <begin position="240"/>
        <end position="259"/>
    </location>
</feature>
<feature type="transmembrane region" description="Helical" evidence="9">
    <location>
        <begin position="43"/>
        <end position="62"/>
    </location>
</feature>
<dbReference type="PANTHER" id="PTHR33451:SF3">
    <property type="entry name" value="MALATE-2H(+)_NA(+)-LACTATE ANTIPORTER"/>
    <property type="match status" value="1"/>
</dbReference>
<dbReference type="GO" id="GO:0005886">
    <property type="term" value="C:plasma membrane"/>
    <property type="evidence" value="ECO:0007669"/>
    <property type="project" value="UniProtKB-SubCell"/>
</dbReference>
<keyword evidence="5 9" id="KW-0812">Transmembrane</keyword>
<dbReference type="InterPro" id="IPR052180">
    <property type="entry name" value="NhaC_Na-H+_Antiporter"/>
</dbReference>
<dbReference type="GO" id="GO:0015297">
    <property type="term" value="F:antiporter activity"/>
    <property type="evidence" value="ECO:0007669"/>
    <property type="project" value="UniProtKB-KW"/>
</dbReference>
<feature type="transmembrane region" description="Helical" evidence="9">
    <location>
        <begin position="409"/>
        <end position="430"/>
    </location>
</feature>
<feature type="transmembrane region" description="Helical" evidence="9">
    <location>
        <begin position="114"/>
        <end position="134"/>
    </location>
</feature>
<feature type="transmembrane region" description="Helical" evidence="9">
    <location>
        <begin position="15"/>
        <end position="36"/>
    </location>
</feature>
<dbReference type="PANTHER" id="PTHR33451">
    <property type="entry name" value="MALATE-2H(+)/NA(+)-LACTATE ANTIPORTER"/>
    <property type="match status" value="1"/>
</dbReference>
<evidence type="ECO:0000256" key="1">
    <source>
        <dbReference type="ARBA" id="ARBA00004651"/>
    </source>
</evidence>
<feature type="transmembrane region" description="Helical" evidence="9">
    <location>
        <begin position="74"/>
        <end position="107"/>
    </location>
</feature>
<keyword evidence="3" id="KW-0050">Antiport</keyword>
<dbReference type="Pfam" id="PF03553">
    <property type="entry name" value="Na_H_antiporter"/>
    <property type="match status" value="1"/>
</dbReference>
<organism evidence="11 12">
    <name type="scientific">SAR86 cluster bacterium</name>
    <dbReference type="NCBI Taxonomy" id="2030880"/>
    <lineage>
        <taxon>Bacteria</taxon>
        <taxon>Pseudomonadati</taxon>
        <taxon>Pseudomonadota</taxon>
        <taxon>Gammaproteobacteria</taxon>
        <taxon>SAR86 cluster</taxon>
    </lineage>
</organism>
<evidence type="ECO:0000313" key="12">
    <source>
        <dbReference type="Proteomes" id="UP000228987"/>
    </source>
</evidence>
<evidence type="ECO:0000256" key="6">
    <source>
        <dbReference type="ARBA" id="ARBA00022989"/>
    </source>
</evidence>
<evidence type="ECO:0000256" key="7">
    <source>
        <dbReference type="ARBA" id="ARBA00023136"/>
    </source>
</evidence>
<proteinExistence type="inferred from homology"/>
<protein>
    <submittedName>
        <fullName evidence="11">Na+/H+ antiporter NhaC</fullName>
    </submittedName>
</protein>
<keyword evidence="6 9" id="KW-1133">Transmembrane helix</keyword>
<accession>A0A2A5C8D2</accession>
<evidence type="ECO:0000256" key="2">
    <source>
        <dbReference type="ARBA" id="ARBA00022448"/>
    </source>
</evidence>
<keyword evidence="2" id="KW-0813">Transport</keyword>
<dbReference type="Proteomes" id="UP000228987">
    <property type="component" value="Unassembled WGS sequence"/>
</dbReference>
<feature type="transmembrane region" description="Helical" evidence="9">
    <location>
        <begin position="436"/>
        <end position="456"/>
    </location>
</feature>
<feature type="transmembrane region" description="Helical" evidence="9">
    <location>
        <begin position="266"/>
        <end position="282"/>
    </location>
</feature>
<feature type="transmembrane region" description="Helical" evidence="9">
    <location>
        <begin position="202"/>
        <end position="220"/>
    </location>
</feature>
<gene>
    <name evidence="11" type="primary">nhaC</name>
    <name evidence="11" type="ORF">COA71_11575</name>
</gene>
<keyword evidence="7 9" id="KW-0472">Membrane</keyword>
<name>A0A2A5C8D2_9GAMM</name>
<evidence type="ECO:0000313" key="11">
    <source>
        <dbReference type="EMBL" id="PCJ40144.1"/>
    </source>
</evidence>
<comment type="similarity">
    <text evidence="8">Belongs to the NhaC Na(+)/H(+) (TC 2.A.35) antiporter family.</text>
</comment>
<dbReference type="EMBL" id="NVWI01000010">
    <property type="protein sequence ID" value="PCJ40144.1"/>
    <property type="molecule type" value="Genomic_DNA"/>
</dbReference>
<reference evidence="12" key="1">
    <citation type="submission" date="2017-08" db="EMBL/GenBank/DDBJ databases">
        <title>A dynamic microbial community with high functional redundancy inhabits the cold, oxic subseafloor aquifer.</title>
        <authorList>
            <person name="Tully B.J."/>
            <person name="Wheat C.G."/>
            <person name="Glazer B.T."/>
            <person name="Huber J.A."/>
        </authorList>
    </citation>
    <scope>NUCLEOTIDE SEQUENCE [LARGE SCALE GENOMIC DNA]</scope>
</reference>
<sequence>MTSIQDVKEYDEPSFAAALICCSGVLAIIITSVFLFEIELHLALTLALIWTAFNAALLGFHFRDTKELMNDGIIAAVGAIYIFMLIGVVIAALIESGTIAGIIVYALGVVDPRWFLPASLLLCSFMSMATGTSWGTVGTAGVVLVGLGEFIGIPVPIVAGAVISGALFGDKMSPLSDTTILAATAVGTDVDQHIRAMFYTTGPAYLLTLIVFGIMSFSYGDVVLSLDEIDALREPLLEQFSINVLVFLPLLVIISMSFMRMAAEPSMMAGTVVAVVLAMYLQDREFSDILYSLQYGFVSDSGIESVDTLLTRGGLQSMMWTLSLALIALALGGILNGAGFLKILVKGLINRIKTATQLVASTIATCMLANMSMGENYLAVIFGSRIYKDTYAERGLHPRMLSRCVEEGATLSAGLIPWTTTGAFFSAALGVSTIQYAPWVLLSSFNIVISIGLAAIGKGIFTKDQP</sequence>
<keyword evidence="4" id="KW-1003">Cell membrane</keyword>
<evidence type="ECO:0000256" key="3">
    <source>
        <dbReference type="ARBA" id="ARBA00022449"/>
    </source>
</evidence>
<evidence type="ECO:0000256" key="8">
    <source>
        <dbReference type="ARBA" id="ARBA00038435"/>
    </source>
</evidence>
<feature type="domain" description="Na+/H+ antiporter NhaC-like C-terminal" evidence="10">
    <location>
        <begin position="165"/>
        <end position="457"/>
    </location>
</feature>
<dbReference type="NCBIfam" id="TIGR00931">
    <property type="entry name" value="antiport_nhaC"/>
    <property type="match status" value="1"/>
</dbReference>
<feature type="transmembrane region" description="Helical" evidence="9">
    <location>
        <begin position="140"/>
        <end position="168"/>
    </location>
</feature>
<dbReference type="AlphaFoldDB" id="A0A2A5C8D2"/>
<evidence type="ECO:0000256" key="9">
    <source>
        <dbReference type="SAM" id="Phobius"/>
    </source>
</evidence>
<evidence type="ECO:0000259" key="10">
    <source>
        <dbReference type="Pfam" id="PF03553"/>
    </source>
</evidence>
<comment type="caution">
    <text evidence="11">The sequence shown here is derived from an EMBL/GenBank/DDBJ whole genome shotgun (WGS) entry which is preliminary data.</text>
</comment>
<dbReference type="InterPro" id="IPR004770">
    <property type="entry name" value="Na/H_antiport_NhaC"/>
</dbReference>
<dbReference type="InterPro" id="IPR018461">
    <property type="entry name" value="Na/H_Antiport_NhaC-like_C"/>
</dbReference>
<evidence type="ECO:0000256" key="4">
    <source>
        <dbReference type="ARBA" id="ARBA00022475"/>
    </source>
</evidence>
<evidence type="ECO:0000256" key="5">
    <source>
        <dbReference type="ARBA" id="ARBA00022692"/>
    </source>
</evidence>
<comment type="subcellular location">
    <subcellularLocation>
        <location evidence="1">Cell membrane</location>
        <topology evidence="1">Multi-pass membrane protein</topology>
    </subcellularLocation>
</comment>